<evidence type="ECO:0000313" key="1">
    <source>
        <dbReference type="EMBL" id="PWJ43660.1"/>
    </source>
</evidence>
<protein>
    <submittedName>
        <fullName evidence="1">Uncharacterized protein</fullName>
    </submittedName>
</protein>
<comment type="caution">
    <text evidence="1">The sequence shown here is derived from an EMBL/GenBank/DDBJ whole genome shotgun (WGS) entry which is preliminary data.</text>
</comment>
<gene>
    <name evidence="1" type="ORF">BC781_1016</name>
</gene>
<dbReference type="Proteomes" id="UP000245535">
    <property type="component" value="Unassembled WGS sequence"/>
</dbReference>
<proteinExistence type="predicted"/>
<sequence>MHFKNLSLDNRAELIFTYGTYLGYQLEYNMLKELFYYKDLYVEMIYEMGTDFILDIRTIEFNQIDEDYHFSQRFAL</sequence>
<accession>A0A315ZES1</accession>
<name>A0A315ZES1_SEDFL</name>
<keyword evidence="2" id="KW-1185">Reference proteome</keyword>
<organism evidence="1 2">
    <name type="scientific">Sediminitomix flava</name>
    <dbReference type="NCBI Taxonomy" id="379075"/>
    <lineage>
        <taxon>Bacteria</taxon>
        <taxon>Pseudomonadati</taxon>
        <taxon>Bacteroidota</taxon>
        <taxon>Cytophagia</taxon>
        <taxon>Cytophagales</taxon>
        <taxon>Flammeovirgaceae</taxon>
        <taxon>Sediminitomix</taxon>
    </lineage>
</organism>
<dbReference type="RefSeq" id="WP_109615202.1">
    <property type="nucleotide sequence ID" value="NZ_QGDO01000001.1"/>
</dbReference>
<reference evidence="1 2" key="1">
    <citation type="submission" date="2018-03" db="EMBL/GenBank/DDBJ databases">
        <title>Genomic Encyclopedia of Archaeal and Bacterial Type Strains, Phase II (KMG-II): from individual species to whole genera.</title>
        <authorList>
            <person name="Goeker M."/>
        </authorList>
    </citation>
    <scope>NUCLEOTIDE SEQUENCE [LARGE SCALE GENOMIC DNA]</scope>
    <source>
        <strain evidence="1 2">DSM 28229</strain>
    </source>
</reference>
<dbReference type="EMBL" id="QGDO01000001">
    <property type="protein sequence ID" value="PWJ43660.1"/>
    <property type="molecule type" value="Genomic_DNA"/>
</dbReference>
<dbReference type="AlphaFoldDB" id="A0A315ZES1"/>
<evidence type="ECO:0000313" key="2">
    <source>
        <dbReference type="Proteomes" id="UP000245535"/>
    </source>
</evidence>